<reference evidence="2 3" key="1">
    <citation type="journal article" date="2013" name="J. Microbiol. Biotechnol.">
        <title>Novosphingobium ginsenosidimutans sp. nov., with the ability to convert ginsenoside.</title>
        <authorList>
            <person name="Kim J.K."/>
            <person name="He D."/>
            <person name="Liu Q.M."/>
            <person name="Park H.Y."/>
            <person name="Jung M.S."/>
            <person name="Yoon M.H."/>
            <person name="Kim S.C."/>
            <person name="Im W.T."/>
        </authorList>
    </citation>
    <scope>NUCLEOTIDE SEQUENCE [LARGE SCALE GENOMIC DNA]</scope>
    <source>
        <strain evidence="2 3">FW-6</strain>
    </source>
</reference>
<gene>
    <name evidence="2" type="ORF">FRF71_07105</name>
</gene>
<dbReference type="RefSeq" id="WP_147089956.1">
    <property type="nucleotide sequence ID" value="NZ_BAABJD010000001.1"/>
</dbReference>
<dbReference type="EMBL" id="CP042345">
    <property type="protein sequence ID" value="QEA15924.1"/>
    <property type="molecule type" value="Genomic_DNA"/>
</dbReference>
<evidence type="ECO:0000313" key="3">
    <source>
        <dbReference type="Proteomes" id="UP000321172"/>
    </source>
</evidence>
<dbReference type="InterPro" id="IPR025187">
    <property type="entry name" value="DUF4112"/>
</dbReference>
<sequence>MDVRQPAARPRRMEPFAADLPLGSDPLAVRRRVEALERLLEGMIEIPVLRRKVGLDAIAGVIPIAGDLVTAAMGLYLVWEARNLGMPRWQLWRMIANVGLDTAVGAIPVAGDLFDLLYRSNTRNLRIIRKHLDRHHPATRVIER</sequence>
<keyword evidence="3" id="KW-1185">Reference proteome</keyword>
<dbReference type="PANTHER" id="PTHR35519:SF2">
    <property type="entry name" value="PH DOMAIN PROTEIN"/>
    <property type="match status" value="1"/>
</dbReference>
<dbReference type="KEGG" id="ngf:FRF71_07105"/>
<name>A0A5B8S425_9SPHN</name>
<feature type="transmembrane region" description="Helical" evidence="1">
    <location>
        <begin position="53"/>
        <end position="79"/>
    </location>
</feature>
<protein>
    <submittedName>
        <fullName evidence="2">DUF4112 domain-containing protein</fullName>
    </submittedName>
</protein>
<evidence type="ECO:0000256" key="1">
    <source>
        <dbReference type="SAM" id="Phobius"/>
    </source>
</evidence>
<dbReference type="OrthoDB" id="513552at2"/>
<keyword evidence="1" id="KW-0472">Membrane</keyword>
<accession>A0A5B8S425</accession>
<dbReference type="PANTHER" id="PTHR35519">
    <property type="entry name" value="MEMBRANE PROTEINS"/>
    <property type="match status" value="1"/>
</dbReference>
<dbReference type="Proteomes" id="UP000321172">
    <property type="component" value="Chromosome"/>
</dbReference>
<keyword evidence="1" id="KW-1133">Transmembrane helix</keyword>
<dbReference type="Pfam" id="PF13430">
    <property type="entry name" value="DUF4112"/>
    <property type="match status" value="1"/>
</dbReference>
<keyword evidence="1" id="KW-0812">Transmembrane</keyword>
<organism evidence="2 3">
    <name type="scientific">Novosphingobium ginsenosidimutans</name>
    <dbReference type="NCBI Taxonomy" id="1176536"/>
    <lineage>
        <taxon>Bacteria</taxon>
        <taxon>Pseudomonadati</taxon>
        <taxon>Pseudomonadota</taxon>
        <taxon>Alphaproteobacteria</taxon>
        <taxon>Sphingomonadales</taxon>
        <taxon>Sphingomonadaceae</taxon>
        <taxon>Novosphingobium</taxon>
    </lineage>
</organism>
<dbReference type="AlphaFoldDB" id="A0A5B8S425"/>
<evidence type="ECO:0000313" key="2">
    <source>
        <dbReference type="EMBL" id="QEA15924.1"/>
    </source>
</evidence>
<proteinExistence type="predicted"/>